<evidence type="ECO:0000313" key="14">
    <source>
        <dbReference type="EMBL" id="PIL21443.1"/>
    </source>
</evidence>
<comment type="similarity">
    <text evidence="3">Belongs to the glycosyltransferase 2 family. OpgH subfamily.</text>
</comment>
<comment type="caution">
    <text evidence="14">The sequence shown here is derived from an EMBL/GenBank/DDBJ whole genome shotgun (WGS) entry which is preliminary data.</text>
</comment>
<dbReference type="SUPFAM" id="SSF53448">
    <property type="entry name" value="Nucleotide-diphospho-sugar transferases"/>
    <property type="match status" value="1"/>
</dbReference>
<protein>
    <recommendedName>
        <fullName evidence="4">Glucans biosynthesis glucosyltransferase H</fullName>
    </recommendedName>
</protein>
<keyword evidence="15" id="KW-1185">Reference proteome</keyword>
<dbReference type="Pfam" id="PF13632">
    <property type="entry name" value="Glyco_trans_2_3"/>
    <property type="match status" value="1"/>
</dbReference>
<dbReference type="PANTHER" id="PTHR43867:SF5">
    <property type="entry name" value="GLUCANS BIOSYNTHESIS GLUCOSYLTRANSFERASE H"/>
    <property type="match status" value="1"/>
</dbReference>
<accession>A0A2G8RIX3</accession>
<evidence type="ECO:0000256" key="6">
    <source>
        <dbReference type="ARBA" id="ARBA00022519"/>
    </source>
</evidence>
<feature type="transmembrane region" description="Helical" evidence="12">
    <location>
        <begin position="403"/>
        <end position="421"/>
    </location>
</feature>
<evidence type="ECO:0000256" key="1">
    <source>
        <dbReference type="ARBA" id="ARBA00004429"/>
    </source>
</evidence>
<name>A0A2G8RIX3_9RHOB</name>
<keyword evidence="11 12" id="KW-0472">Membrane</keyword>
<proteinExistence type="inferred from homology"/>
<feature type="transmembrane region" description="Helical" evidence="12">
    <location>
        <begin position="328"/>
        <end position="349"/>
    </location>
</feature>
<comment type="subcellular location">
    <subcellularLocation>
        <location evidence="1">Cell inner membrane</location>
        <topology evidence="1">Multi-pass membrane protein</topology>
    </subcellularLocation>
</comment>
<organism evidence="14 15">
    <name type="scientific">Puniceibacterium antarcticum</name>
    <dbReference type="NCBI Taxonomy" id="1206336"/>
    <lineage>
        <taxon>Bacteria</taxon>
        <taxon>Pseudomonadati</taxon>
        <taxon>Pseudomonadota</taxon>
        <taxon>Alphaproteobacteria</taxon>
        <taxon>Rhodobacterales</taxon>
        <taxon>Paracoccaceae</taxon>
        <taxon>Puniceibacterium</taxon>
    </lineage>
</organism>
<dbReference type="GO" id="GO:0005886">
    <property type="term" value="C:plasma membrane"/>
    <property type="evidence" value="ECO:0007669"/>
    <property type="project" value="UniProtKB-SubCell"/>
</dbReference>
<evidence type="ECO:0000256" key="9">
    <source>
        <dbReference type="ARBA" id="ARBA00022692"/>
    </source>
</evidence>
<dbReference type="PANTHER" id="PTHR43867">
    <property type="entry name" value="CELLULOSE SYNTHASE CATALYTIC SUBUNIT A [UDP-FORMING]"/>
    <property type="match status" value="1"/>
</dbReference>
<evidence type="ECO:0000313" key="15">
    <source>
        <dbReference type="Proteomes" id="UP000231259"/>
    </source>
</evidence>
<dbReference type="EMBL" id="AWWI01000040">
    <property type="protein sequence ID" value="PIL21443.1"/>
    <property type="molecule type" value="Genomic_DNA"/>
</dbReference>
<evidence type="ECO:0000256" key="2">
    <source>
        <dbReference type="ARBA" id="ARBA00005001"/>
    </source>
</evidence>
<evidence type="ECO:0000259" key="13">
    <source>
        <dbReference type="Pfam" id="PF13632"/>
    </source>
</evidence>
<dbReference type="NCBIfam" id="NF003962">
    <property type="entry name" value="PRK05454.2-5"/>
    <property type="match status" value="1"/>
</dbReference>
<dbReference type="Proteomes" id="UP000231259">
    <property type="component" value="Unassembled WGS sequence"/>
</dbReference>
<evidence type="ECO:0000256" key="4">
    <source>
        <dbReference type="ARBA" id="ARBA00020585"/>
    </source>
</evidence>
<evidence type="ECO:0000256" key="10">
    <source>
        <dbReference type="ARBA" id="ARBA00022989"/>
    </source>
</evidence>
<evidence type="ECO:0000256" key="5">
    <source>
        <dbReference type="ARBA" id="ARBA00022475"/>
    </source>
</evidence>
<dbReference type="InterPro" id="IPR050321">
    <property type="entry name" value="Glycosyltr_2/OpgH_subfam"/>
</dbReference>
<feature type="domain" description="Glycosyltransferase 2-like" evidence="13">
    <location>
        <begin position="94"/>
        <end position="301"/>
    </location>
</feature>
<evidence type="ECO:0000256" key="3">
    <source>
        <dbReference type="ARBA" id="ARBA00009337"/>
    </source>
</evidence>
<gene>
    <name evidence="14" type="ORF">P775_04595</name>
</gene>
<dbReference type="InterPro" id="IPR001173">
    <property type="entry name" value="Glyco_trans_2-like"/>
</dbReference>
<keyword evidence="8" id="KW-0808">Transferase</keyword>
<evidence type="ECO:0000256" key="11">
    <source>
        <dbReference type="ARBA" id="ARBA00023136"/>
    </source>
</evidence>
<keyword evidence="5" id="KW-1003">Cell membrane</keyword>
<feature type="transmembrane region" description="Helical" evidence="12">
    <location>
        <begin position="289"/>
        <end position="307"/>
    </location>
</feature>
<evidence type="ECO:0000256" key="8">
    <source>
        <dbReference type="ARBA" id="ARBA00022679"/>
    </source>
</evidence>
<dbReference type="RefSeq" id="WP_180287322.1">
    <property type="nucleotide sequence ID" value="NZ_AWWI01000040.1"/>
</dbReference>
<comment type="pathway">
    <text evidence="2">Glycan metabolism; osmoregulated periplasmic glucan (OPG) biosynthesis.</text>
</comment>
<keyword evidence="7" id="KW-0328">Glycosyltransferase</keyword>
<keyword evidence="9 12" id="KW-0812">Transmembrane</keyword>
<dbReference type="GO" id="GO:0016758">
    <property type="term" value="F:hexosyltransferase activity"/>
    <property type="evidence" value="ECO:0007669"/>
    <property type="project" value="TreeGrafter"/>
</dbReference>
<sequence length="429" mass="46967">MLLTMCGETPAGPTRMLSELATDLQRKGIHHSTTPFVLSDTRDADKIRIEEETFAPLINAGRIQYRRRTENTGRKPGNIADWLRSHGDCFDYMMTLDADSRMGASRIANMVARMERSPQTGLLQAGMRLIPAKSRFGKLQRLSSRLMGPTFLKGFALWTGDAGNYWGHNALIRIKAFREAGHLPKLSGQAPFGGDILSHDFVEAALMRRAGWKIEIDADTHASAEDGPQTLNEFHKRDRRWCQGNLQHSRLITAPRLHPISRLHMAVGIMGYVAGPIWLALVVLLSAGAVPIATFWPMLAVATLLLMPKLCGLLRNLRATRSPRARKIMLRAAGAELMMSSLIAPIVMIRDVLAVSSVVTGHDCGWKNPVAQQLSLPSGMLEALAGAALVALVAAMNPVALPFVLPVAGPLLAAPLLVPYLDYQKDIQT</sequence>
<evidence type="ECO:0000256" key="12">
    <source>
        <dbReference type="SAM" id="Phobius"/>
    </source>
</evidence>
<keyword evidence="10 12" id="KW-1133">Transmembrane helix</keyword>
<dbReference type="AlphaFoldDB" id="A0A2G8RIX3"/>
<dbReference type="InterPro" id="IPR029044">
    <property type="entry name" value="Nucleotide-diphossugar_trans"/>
</dbReference>
<keyword evidence="6" id="KW-0997">Cell inner membrane</keyword>
<evidence type="ECO:0000256" key="7">
    <source>
        <dbReference type="ARBA" id="ARBA00022676"/>
    </source>
</evidence>
<dbReference type="Gene3D" id="3.90.550.10">
    <property type="entry name" value="Spore Coat Polysaccharide Biosynthesis Protein SpsA, Chain A"/>
    <property type="match status" value="1"/>
</dbReference>
<feature type="transmembrane region" description="Helical" evidence="12">
    <location>
        <begin position="263"/>
        <end position="283"/>
    </location>
</feature>
<reference evidence="14 15" key="1">
    <citation type="submission" date="2013-09" db="EMBL/GenBank/DDBJ databases">
        <title>Genome sequencing of Phaeobacter antarcticus sp. nov. SM1211.</title>
        <authorList>
            <person name="Zhang X.-Y."/>
            <person name="Liu C."/>
            <person name="Chen X.-L."/>
            <person name="Xie B.-B."/>
            <person name="Qin Q.-L."/>
            <person name="Rong J.-C."/>
            <person name="Zhang Y.-Z."/>
        </authorList>
    </citation>
    <scope>NUCLEOTIDE SEQUENCE [LARGE SCALE GENOMIC DNA]</scope>
    <source>
        <strain evidence="14 15">SM1211</strain>
    </source>
</reference>